<accession>A0A1B1E4A7</accession>
<keyword evidence="4" id="KW-1185">Reference proteome</keyword>
<gene>
    <name evidence="3" type="ORF">PCOAH_00039120</name>
</gene>
<organism evidence="3 4">
    <name type="scientific">Plasmodium coatneyi</name>
    <dbReference type="NCBI Taxonomy" id="208452"/>
    <lineage>
        <taxon>Eukaryota</taxon>
        <taxon>Sar</taxon>
        <taxon>Alveolata</taxon>
        <taxon>Apicomplexa</taxon>
        <taxon>Aconoidasida</taxon>
        <taxon>Haemosporida</taxon>
        <taxon>Plasmodiidae</taxon>
        <taxon>Plasmodium</taxon>
    </lineage>
</organism>
<dbReference type="Pfam" id="PF04424">
    <property type="entry name" value="MINDY_DUB"/>
    <property type="match status" value="2"/>
</dbReference>
<feature type="region of interest" description="Disordered" evidence="1">
    <location>
        <begin position="252"/>
        <end position="401"/>
    </location>
</feature>
<proteinExistence type="predicted"/>
<name>A0A1B1E4A7_9APIC</name>
<dbReference type="PANTHER" id="PTHR18063">
    <property type="entry name" value="NF-E2 INDUCIBLE PROTEIN"/>
    <property type="match status" value="1"/>
</dbReference>
<evidence type="ECO:0000313" key="3">
    <source>
        <dbReference type="EMBL" id="ANQ09862.1"/>
    </source>
</evidence>
<dbReference type="GO" id="GO:0004843">
    <property type="term" value="F:cysteine-type deubiquitinase activity"/>
    <property type="evidence" value="ECO:0007669"/>
    <property type="project" value="InterPro"/>
</dbReference>
<dbReference type="Proteomes" id="UP000092716">
    <property type="component" value="Chromosome 12"/>
</dbReference>
<dbReference type="VEuPathDB" id="PlasmoDB:PCOAH_00039120"/>
<dbReference type="GO" id="GO:0005829">
    <property type="term" value="C:cytosol"/>
    <property type="evidence" value="ECO:0007669"/>
    <property type="project" value="TreeGrafter"/>
</dbReference>
<dbReference type="OrthoDB" id="10261212at2759"/>
<evidence type="ECO:0000259" key="2">
    <source>
        <dbReference type="Pfam" id="PF04424"/>
    </source>
</evidence>
<dbReference type="GO" id="GO:0016807">
    <property type="term" value="F:cysteine-type carboxypeptidase activity"/>
    <property type="evidence" value="ECO:0007669"/>
    <property type="project" value="TreeGrafter"/>
</dbReference>
<dbReference type="RefSeq" id="XP_019916557.1">
    <property type="nucleotide sequence ID" value="XM_020060703.1"/>
</dbReference>
<evidence type="ECO:0000256" key="1">
    <source>
        <dbReference type="SAM" id="MobiDB-lite"/>
    </source>
</evidence>
<dbReference type="EMBL" id="CP016250">
    <property type="protein sequence ID" value="ANQ09862.1"/>
    <property type="molecule type" value="Genomic_DNA"/>
</dbReference>
<reference evidence="4" key="1">
    <citation type="submission" date="2016-06" db="EMBL/GenBank/DDBJ databases">
        <title>First high quality genome sequence of Plasmodium coatneyi using continuous long reads from single molecule, real-time sequencing.</title>
        <authorList>
            <person name="Chien J.-T."/>
            <person name="Pakala S.B."/>
            <person name="Geraldo J.A."/>
            <person name="Lapp S.A."/>
            <person name="Barnwell J.W."/>
            <person name="Kissinger J.C."/>
            <person name="Galinski M.R."/>
            <person name="Humphrey J.C."/>
        </authorList>
    </citation>
    <scope>NUCLEOTIDE SEQUENCE [LARGE SCALE GENOMIC DNA]</scope>
    <source>
        <strain evidence="4">Hackeri</strain>
    </source>
</reference>
<feature type="domain" description="MINDY deubiquitinase" evidence="2">
    <location>
        <begin position="53"/>
        <end position="235"/>
    </location>
</feature>
<dbReference type="GO" id="GO:1990380">
    <property type="term" value="F:K48-linked deubiquitinase activity"/>
    <property type="evidence" value="ECO:0007669"/>
    <property type="project" value="InterPro"/>
</dbReference>
<protein>
    <recommendedName>
        <fullName evidence="2">MINDY deubiquitinase domain-containing protein</fullName>
    </recommendedName>
</protein>
<evidence type="ECO:0000313" key="4">
    <source>
        <dbReference type="Proteomes" id="UP000092716"/>
    </source>
</evidence>
<dbReference type="AlphaFoldDB" id="A0A1B1E4A7"/>
<feature type="domain" description="MINDY deubiquitinase" evidence="2">
    <location>
        <begin position="542"/>
        <end position="633"/>
    </location>
</feature>
<dbReference type="KEGG" id="pcot:PCOAH_00039120"/>
<dbReference type="PANTHER" id="PTHR18063:SF6">
    <property type="entry name" value="UBIQUITIN CARBOXYL-TERMINAL HYDROLASE"/>
    <property type="match status" value="1"/>
</dbReference>
<dbReference type="InterPro" id="IPR033979">
    <property type="entry name" value="MINDY_domain"/>
</dbReference>
<dbReference type="GeneID" id="30910643"/>
<dbReference type="GO" id="GO:0071108">
    <property type="term" value="P:protein K48-linked deubiquitination"/>
    <property type="evidence" value="ECO:0007669"/>
    <property type="project" value="TreeGrafter"/>
</dbReference>
<feature type="compositionally biased region" description="Basic and acidic residues" evidence="1">
    <location>
        <begin position="292"/>
        <end position="302"/>
    </location>
</feature>
<feature type="compositionally biased region" description="Polar residues" evidence="1">
    <location>
        <begin position="260"/>
        <end position="273"/>
    </location>
</feature>
<dbReference type="GO" id="GO:0071944">
    <property type="term" value="C:cell periphery"/>
    <property type="evidence" value="ECO:0007669"/>
    <property type="project" value="TreeGrafter"/>
</dbReference>
<dbReference type="InterPro" id="IPR007518">
    <property type="entry name" value="MINDY"/>
</dbReference>
<feature type="compositionally biased region" description="Polar residues" evidence="1">
    <location>
        <begin position="358"/>
        <end position="379"/>
    </location>
</feature>
<feature type="compositionally biased region" description="Low complexity" evidence="1">
    <location>
        <begin position="328"/>
        <end position="341"/>
    </location>
</feature>
<sequence>MTTMIKLHYDEKNDEEENMIIRCADYETFKSYVLKKFDKVYEIVNYENENINYYSVKWINFINRRVPILLQNKSGPCPLLCIANILLLRNQLQIDKKVKKISQSFLENKIMNILLESNKKNVTDNTASCNYRKNIIECVDILPQLKYGLDVNCKFTNIHSFEYTKGLCIFDMLNIPLYHGWVISSEDVMFYSYLKDYSYNVIINKIVRYNEYYERKKKKNGDDTSNEKTATLYQLEDLEEEKREDCHLGKPYERGALMDGQTNNPRGASNSNKKGVIPNDATVDLAKGTNKSTEKNNKEKNIKGVPIFPDDLDQLSKGKSKTTLFQDSSSVQVSTVSPVEVDTTKKKSTSFGKKNTSADASSSKSRTNSNLLNSKQPCSVDSEKGANKYSPETGQKSDGFLMKEGKTLSNVTSSAKKNNLNRNTTAGTNANISTISSVVSPMSSNNSSVDVNAVPTPKFPEDPLLINSTSLIPVEHSSEGNTQGKSKKSIQEEKDIRNYELFMQSNEIASLTSETANADIADNYTENSENFIMKNYNTDINLTPYEIHEAVIISQFLETYKTQLTLVGLKLLQENLNPNQLVAFFRNNHFNTLFKYENKLFLLAADISFLHLSCTWELFDNVDNDTSYYDNNFRCISNQKNLDKNLDHSIIYLNYYDGNSAKNNMHCVRSNAPFSNGKKKKKKKCTFM</sequence>